<sequence>MLTGRRAGRWDASQTVVTHTACWRFKPSAPHLQLPLCCQVLVTAGTRRDLPHVLYSATRGTDVTSPCHVLGEVRKDRGDCVGQTVPSSLRRALWARGLRD</sequence>
<protein>
    <submittedName>
        <fullName evidence="1">Uncharacterized protein</fullName>
    </submittedName>
</protein>
<organism evidence="1 2">
    <name type="scientific">Batillaria attramentaria</name>
    <dbReference type="NCBI Taxonomy" id="370345"/>
    <lineage>
        <taxon>Eukaryota</taxon>
        <taxon>Metazoa</taxon>
        <taxon>Spiralia</taxon>
        <taxon>Lophotrochozoa</taxon>
        <taxon>Mollusca</taxon>
        <taxon>Gastropoda</taxon>
        <taxon>Caenogastropoda</taxon>
        <taxon>Sorbeoconcha</taxon>
        <taxon>Cerithioidea</taxon>
        <taxon>Batillariidae</taxon>
        <taxon>Batillaria</taxon>
    </lineage>
</organism>
<keyword evidence="2" id="KW-1185">Reference proteome</keyword>
<evidence type="ECO:0000313" key="2">
    <source>
        <dbReference type="Proteomes" id="UP001519460"/>
    </source>
</evidence>
<comment type="caution">
    <text evidence="1">The sequence shown here is derived from an EMBL/GenBank/DDBJ whole genome shotgun (WGS) entry which is preliminary data.</text>
</comment>
<dbReference type="EMBL" id="JACVVK020000020">
    <property type="protein sequence ID" value="KAK7503363.1"/>
    <property type="molecule type" value="Genomic_DNA"/>
</dbReference>
<dbReference type="AlphaFoldDB" id="A0ABD0LVE8"/>
<dbReference type="Proteomes" id="UP001519460">
    <property type="component" value="Unassembled WGS sequence"/>
</dbReference>
<reference evidence="1 2" key="1">
    <citation type="journal article" date="2023" name="Sci. Data">
        <title>Genome assembly of the Korean intertidal mud-creeper Batillaria attramentaria.</title>
        <authorList>
            <person name="Patra A.K."/>
            <person name="Ho P.T."/>
            <person name="Jun S."/>
            <person name="Lee S.J."/>
            <person name="Kim Y."/>
            <person name="Won Y.J."/>
        </authorList>
    </citation>
    <scope>NUCLEOTIDE SEQUENCE [LARGE SCALE GENOMIC DNA]</scope>
    <source>
        <strain evidence="1">Wonlab-2016</strain>
    </source>
</reference>
<proteinExistence type="predicted"/>
<name>A0ABD0LVE8_9CAEN</name>
<accession>A0ABD0LVE8</accession>
<evidence type="ECO:0000313" key="1">
    <source>
        <dbReference type="EMBL" id="KAK7503363.1"/>
    </source>
</evidence>
<gene>
    <name evidence="1" type="ORF">BaRGS_00005284</name>
</gene>